<evidence type="ECO:0000313" key="5">
    <source>
        <dbReference type="Proteomes" id="UP000007015"/>
    </source>
</evidence>
<keyword evidence="2" id="KW-0804">Transcription</keyword>
<gene>
    <name evidence="4" type="ORF">OsI_35462</name>
</gene>
<dbReference type="Pfam" id="PF02536">
    <property type="entry name" value="mTERF"/>
    <property type="match status" value="1"/>
</dbReference>
<reference evidence="4 5" key="1">
    <citation type="journal article" date="2005" name="PLoS Biol.">
        <title>The genomes of Oryza sativa: a history of duplications.</title>
        <authorList>
            <person name="Yu J."/>
            <person name="Wang J."/>
            <person name="Lin W."/>
            <person name="Li S."/>
            <person name="Li H."/>
            <person name="Zhou J."/>
            <person name="Ni P."/>
            <person name="Dong W."/>
            <person name="Hu S."/>
            <person name="Zeng C."/>
            <person name="Zhang J."/>
            <person name="Zhang Y."/>
            <person name="Li R."/>
            <person name="Xu Z."/>
            <person name="Li S."/>
            <person name="Li X."/>
            <person name="Zheng H."/>
            <person name="Cong L."/>
            <person name="Lin L."/>
            <person name="Yin J."/>
            <person name="Geng J."/>
            <person name="Li G."/>
            <person name="Shi J."/>
            <person name="Liu J."/>
            <person name="Lv H."/>
            <person name="Li J."/>
            <person name="Wang J."/>
            <person name="Deng Y."/>
            <person name="Ran L."/>
            <person name="Shi X."/>
            <person name="Wang X."/>
            <person name="Wu Q."/>
            <person name="Li C."/>
            <person name="Ren X."/>
            <person name="Wang J."/>
            <person name="Wang X."/>
            <person name="Li D."/>
            <person name="Liu D."/>
            <person name="Zhang X."/>
            <person name="Ji Z."/>
            <person name="Zhao W."/>
            <person name="Sun Y."/>
            <person name="Zhang Z."/>
            <person name="Bao J."/>
            <person name="Han Y."/>
            <person name="Dong L."/>
            <person name="Ji J."/>
            <person name="Chen P."/>
            <person name="Wu S."/>
            <person name="Liu J."/>
            <person name="Xiao Y."/>
            <person name="Bu D."/>
            <person name="Tan J."/>
            <person name="Yang L."/>
            <person name="Ye C."/>
            <person name="Zhang J."/>
            <person name="Xu J."/>
            <person name="Zhou Y."/>
            <person name="Yu Y."/>
            <person name="Zhang B."/>
            <person name="Zhuang S."/>
            <person name="Wei H."/>
            <person name="Liu B."/>
            <person name="Lei M."/>
            <person name="Yu H."/>
            <person name="Li Y."/>
            <person name="Xu H."/>
            <person name="Wei S."/>
            <person name="He X."/>
            <person name="Fang L."/>
            <person name="Zhang Z."/>
            <person name="Zhang Y."/>
            <person name="Huang X."/>
            <person name="Su Z."/>
            <person name="Tong W."/>
            <person name="Li J."/>
            <person name="Tong Z."/>
            <person name="Li S."/>
            <person name="Ye J."/>
            <person name="Wang L."/>
            <person name="Fang L."/>
            <person name="Lei T."/>
            <person name="Chen C."/>
            <person name="Chen H."/>
            <person name="Xu Z."/>
            <person name="Li H."/>
            <person name="Huang H."/>
            <person name="Zhang F."/>
            <person name="Xu H."/>
            <person name="Li N."/>
            <person name="Zhao C."/>
            <person name="Li S."/>
            <person name="Dong L."/>
            <person name="Huang Y."/>
            <person name="Li L."/>
            <person name="Xi Y."/>
            <person name="Qi Q."/>
            <person name="Li W."/>
            <person name="Zhang B."/>
            <person name="Hu W."/>
            <person name="Zhang Y."/>
            <person name="Tian X."/>
            <person name="Jiao Y."/>
            <person name="Liang X."/>
            <person name="Jin J."/>
            <person name="Gao L."/>
            <person name="Zheng W."/>
            <person name="Hao B."/>
            <person name="Liu S."/>
            <person name="Wang W."/>
            <person name="Yuan L."/>
            <person name="Cao M."/>
            <person name="McDermott J."/>
            <person name="Samudrala R."/>
            <person name="Wang J."/>
            <person name="Wong G.K."/>
            <person name="Yang H."/>
        </authorList>
    </citation>
    <scope>NUCLEOTIDE SEQUENCE [LARGE SCALE GENOMIC DNA]</scope>
    <source>
        <strain evidence="5">cv. 93-11</strain>
    </source>
</reference>
<accession>B8BJL1</accession>
<evidence type="ECO:0000313" key="4">
    <source>
        <dbReference type="EMBL" id="EEC67847.1"/>
    </source>
</evidence>
<organism evidence="4 5">
    <name type="scientific">Oryza sativa subsp. indica</name>
    <name type="common">Rice</name>
    <dbReference type="NCBI Taxonomy" id="39946"/>
    <lineage>
        <taxon>Eukaryota</taxon>
        <taxon>Viridiplantae</taxon>
        <taxon>Streptophyta</taxon>
        <taxon>Embryophyta</taxon>
        <taxon>Tracheophyta</taxon>
        <taxon>Spermatophyta</taxon>
        <taxon>Magnoliopsida</taxon>
        <taxon>Liliopsida</taxon>
        <taxon>Poales</taxon>
        <taxon>Poaceae</taxon>
        <taxon>BOP clade</taxon>
        <taxon>Oryzoideae</taxon>
        <taxon>Oryzeae</taxon>
        <taxon>Oryzinae</taxon>
        <taxon>Oryza</taxon>
        <taxon>Oryza sativa</taxon>
    </lineage>
</organism>
<evidence type="ECO:0000256" key="2">
    <source>
        <dbReference type="ARBA" id="ARBA00022472"/>
    </source>
</evidence>
<dbReference type="PANTHER" id="PTHR13068:SF102">
    <property type="entry name" value="OS11G0246100 PROTEIN"/>
    <property type="match status" value="1"/>
</dbReference>
<dbReference type="InterPro" id="IPR038538">
    <property type="entry name" value="MTERF_sf"/>
</dbReference>
<dbReference type="STRING" id="39946.B8BJL1"/>
<keyword evidence="2" id="KW-0805">Transcription regulation</keyword>
<keyword evidence="2" id="KW-0806">Transcription termination</keyword>
<dbReference type="GO" id="GO:0003676">
    <property type="term" value="F:nucleic acid binding"/>
    <property type="evidence" value="ECO:0007669"/>
    <property type="project" value="InterPro"/>
</dbReference>
<sequence>MLHLRRRLLPLLRVPSSPHASASYYAHLRRLRLPLSTAAAATATPFSAEDYLVATCGLTGDQALKASKKISHLRSAANPDAVLAVLSGVGLSRADLAAVVASDPHLLCARPDNVSRRVTSLRDRVGLSDPQIGRFLLAGGAMAVRKCDVAERLEFWIPFLGGSFETLLKMLRRNNAIVRADVEKVIKPNIALFQESGLTVRDIVKMPGWLFTFNPKRVEAAVERTGKLGVELASSRLKYMLSIAGNITEGNASARMKYLSSTLNCSMDKVEYMVGKMPTIITLSEEKLRSKIEFLSSTLNCCVDKIGHMVCKEPFILAISEEKLRINTEFLSSALGCSIDNICVMVYKMPSILGLSVNNLCRKIEFLVTKVGLEPDYILSKPVLFACSLEKRLMPRHYIVEVLLAKGLIKNAGFLTYAILREKDFVASLEKRLVPRHYVAEALAVKGLIRKGLDFYHCVCMRDEVFVAKYIDHYEDALPGLADAYAAVRAGKLPAQV</sequence>
<dbReference type="Gene3D" id="1.25.70.10">
    <property type="entry name" value="Transcription termination factor 3, mitochondrial"/>
    <property type="match status" value="2"/>
</dbReference>
<dbReference type="HOGENOM" id="CLU_034145_0_1_1"/>
<dbReference type="InterPro" id="IPR003690">
    <property type="entry name" value="MTERF"/>
</dbReference>
<dbReference type="AlphaFoldDB" id="B8BJL1"/>
<dbReference type="OMA" id="YIDSHQN"/>
<dbReference type="Gramene" id="BGIOSGA034340-TA">
    <property type="protein sequence ID" value="BGIOSGA034340-PA"/>
    <property type="gene ID" value="BGIOSGA034340"/>
</dbReference>
<proteinExistence type="inferred from homology"/>
<evidence type="ECO:0008006" key="6">
    <source>
        <dbReference type="Google" id="ProtNLM"/>
    </source>
</evidence>
<dbReference type="FunFam" id="1.25.70.10:FF:000048">
    <property type="entry name" value="Os11g0206300 protein"/>
    <property type="match status" value="1"/>
</dbReference>
<evidence type="ECO:0000256" key="1">
    <source>
        <dbReference type="ARBA" id="ARBA00007692"/>
    </source>
</evidence>
<protein>
    <recommendedName>
        <fullName evidence="6">mTERF family protein, expressed</fullName>
    </recommendedName>
</protein>
<dbReference type="EMBL" id="CM000136">
    <property type="protein sequence ID" value="EEC67847.1"/>
    <property type="molecule type" value="Genomic_DNA"/>
</dbReference>
<dbReference type="GO" id="GO:0006353">
    <property type="term" value="P:DNA-templated transcription termination"/>
    <property type="evidence" value="ECO:0007669"/>
    <property type="project" value="UniProtKB-KW"/>
</dbReference>
<keyword evidence="5" id="KW-1185">Reference proteome</keyword>
<dbReference type="SMART" id="SM00733">
    <property type="entry name" value="Mterf"/>
    <property type="match status" value="6"/>
</dbReference>
<comment type="similarity">
    <text evidence="1">Belongs to the mTERF family.</text>
</comment>
<dbReference type="Proteomes" id="UP000007015">
    <property type="component" value="Chromosome 11"/>
</dbReference>
<evidence type="ECO:0000256" key="3">
    <source>
        <dbReference type="ARBA" id="ARBA00022946"/>
    </source>
</evidence>
<dbReference type="PANTHER" id="PTHR13068">
    <property type="entry name" value="CGI-12 PROTEIN-RELATED"/>
    <property type="match status" value="1"/>
</dbReference>
<name>B8BJL1_ORYSI</name>
<keyword evidence="3" id="KW-0809">Transit peptide</keyword>